<reference evidence="7" key="2">
    <citation type="journal article" date="2023" name="Plants (Basel)">
        <title>Annotation of the Turnera subulata (Passifloraceae) Draft Genome Reveals the S-Locus Evolved after the Divergence of Turneroideae from Passifloroideae in a Stepwise Manner.</title>
        <authorList>
            <person name="Henning P.M."/>
            <person name="Roalson E.H."/>
            <person name="Mir W."/>
            <person name="McCubbin A.G."/>
            <person name="Shore J.S."/>
        </authorList>
    </citation>
    <scope>NUCLEOTIDE SEQUENCE</scope>
    <source>
        <strain evidence="7">F60SS</strain>
    </source>
</reference>
<dbReference type="SUPFAM" id="SSF48576">
    <property type="entry name" value="Terpenoid synthases"/>
    <property type="match status" value="1"/>
</dbReference>
<dbReference type="GO" id="GO:0010333">
    <property type="term" value="F:terpene synthase activity"/>
    <property type="evidence" value="ECO:0007669"/>
    <property type="project" value="InterPro"/>
</dbReference>
<dbReference type="SFLD" id="SFLDS00005">
    <property type="entry name" value="Isoprenoid_Synthase_Type_I"/>
    <property type="match status" value="1"/>
</dbReference>
<feature type="domain" description="Terpene synthase N-terminal" evidence="5">
    <location>
        <begin position="31"/>
        <end position="159"/>
    </location>
</feature>
<dbReference type="InterPro" id="IPR044814">
    <property type="entry name" value="Terpene_cyclase_plant_C1"/>
</dbReference>
<dbReference type="GO" id="GO:0000287">
    <property type="term" value="F:magnesium ion binding"/>
    <property type="evidence" value="ECO:0007669"/>
    <property type="project" value="InterPro"/>
</dbReference>
<evidence type="ECO:0000259" key="5">
    <source>
        <dbReference type="Pfam" id="PF01397"/>
    </source>
</evidence>
<keyword evidence="8" id="KW-1185">Reference proteome</keyword>
<sequence>MSVQIPLSSFPIQVSQPNPERRSAGFQPSIWGDHFLSYASSHSSHGELKEEVRRMLMAKVDEVSEKLQLIDAIQLLGIAYHFESEISKILTDINSSFNQSSDDSHMGNSLYIISLTFRLLRNQGFRVSCGTLADVFNKFKDSQGKFKEILKGDIEGMLACMRLHISGSPLSAQIRHALKQPIRKNIPRLQARHYFTVYQEQAWCDGTLLYFAKLDFNLLQQMHQKELSDISKWWKELDFPKKLPFARDRLIECYFWILRVYFEPEYDLARRILTKVIAMTSVMDDIYDVYGTPEELELFTEAIERWDEAPAEELPEYMKIYYKAQIDVYSEIEENMANEEISYRVYYAKEAMKKQARAYFLESKWLQKDEPPTMEEYLSIALVSSGYPLLATTSFIGMGNANRELFDWLCGEPKVLTASTVVCRLMDDMVSHKLEQKRGHVASAVECYMKQHGVTEEETKQEFRRRVVQAWKHINEECLRPTPVPLPFLTLILNLTRVIDVVYKEEDGYTHAPTVLKDFVSSVLIHPVPL</sequence>
<dbReference type="InterPro" id="IPR050148">
    <property type="entry name" value="Terpene_synthase-like"/>
</dbReference>
<dbReference type="GO" id="GO:0120251">
    <property type="term" value="P:hydrocarbon biosynthetic process"/>
    <property type="evidence" value="ECO:0007669"/>
    <property type="project" value="UniProtKB-ARBA"/>
</dbReference>
<feature type="domain" description="Terpene synthase metal-binding" evidence="6">
    <location>
        <begin position="235"/>
        <end position="472"/>
    </location>
</feature>
<protein>
    <submittedName>
        <fullName evidence="7">Uncharacterized protein</fullName>
    </submittedName>
</protein>
<evidence type="ECO:0000256" key="3">
    <source>
        <dbReference type="ARBA" id="ARBA00022842"/>
    </source>
</evidence>
<dbReference type="Proteomes" id="UP001141552">
    <property type="component" value="Unassembled WGS sequence"/>
</dbReference>
<dbReference type="Pfam" id="PF03936">
    <property type="entry name" value="Terpene_synth_C"/>
    <property type="match status" value="1"/>
</dbReference>
<name>A0A9Q0FH01_9ROSI</name>
<dbReference type="InterPro" id="IPR008930">
    <property type="entry name" value="Terpenoid_cyclase/PrenylTrfase"/>
</dbReference>
<gene>
    <name evidence="7" type="ORF">Tsubulata_039538</name>
</gene>
<dbReference type="OrthoDB" id="1877784at2759"/>
<dbReference type="InterPro" id="IPR005630">
    <property type="entry name" value="Terpene_synthase_metal-bd"/>
</dbReference>
<dbReference type="InterPro" id="IPR008949">
    <property type="entry name" value="Isoprenoid_synthase_dom_sf"/>
</dbReference>
<evidence type="ECO:0000313" key="8">
    <source>
        <dbReference type="Proteomes" id="UP001141552"/>
    </source>
</evidence>
<evidence type="ECO:0000256" key="2">
    <source>
        <dbReference type="ARBA" id="ARBA00022723"/>
    </source>
</evidence>
<dbReference type="AlphaFoldDB" id="A0A9Q0FH01"/>
<keyword evidence="2" id="KW-0479">Metal-binding</keyword>
<evidence type="ECO:0000313" key="7">
    <source>
        <dbReference type="EMBL" id="KAJ4830197.1"/>
    </source>
</evidence>
<comment type="caution">
    <text evidence="7">The sequence shown here is derived from an EMBL/GenBank/DDBJ whole genome shotgun (WGS) entry which is preliminary data.</text>
</comment>
<dbReference type="Gene3D" id="1.10.600.10">
    <property type="entry name" value="Farnesyl Diphosphate Synthase"/>
    <property type="match status" value="1"/>
</dbReference>
<dbReference type="PANTHER" id="PTHR31225:SF221">
    <property type="entry name" value="(-)-GERMACRENE D SYNTHASE"/>
    <property type="match status" value="1"/>
</dbReference>
<dbReference type="InterPro" id="IPR036965">
    <property type="entry name" value="Terpene_synth_N_sf"/>
</dbReference>
<dbReference type="Pfam" id="PF01397">
    <property type="entry name" value="Terpene_synth"/>
    <property type="match status" value="1"/>
</dbReference>
<keyword evidence="4" id="KW-0456">Lyase</keyword>
<dbReference type="FunFam" id="1.10.600.10:FF:000007">
    <property type="entry name" value="Isoprene synthase, chloroplastic"/>
    <property type="match status" value="1"/>
</dbReference>
<dbReference type="InterPro" id="IPR001906">
    <property type="entry name" value="Terpene_synth_N"/>
</dbReference>
<reference evidence="7" key="1">
    <citation type="submission" date="2022-02" db="EMBL/GenBank/DDBJ databases">
        <authorList>
            <person name="Henning P.M."/>
            <person name="McCubbin A.G."/>
            <person name="Shore J.S."/>
        </authorList>
    </citation>
    <scope>NUCLEOTIDE SEQUENCE</scope>
    <source>
        <strain evidence="7">F60SS</strain>
        <tissue evidence="7">Leaves</tissue>
    </source>
</reference>
<accession>A0A9Q0FH01</accession>
<dbReference type="SFLD" id="SFLDG01019">
    <property type="entry name" value="Terpene_Cyclase_Like_1_C_Termi"/>
    <property type="match status" value="1"/>
</dbReference>
<dbReference type="InterPro" id="IPR034741">
    <property type="entry name" value="Terpene_cyclase-like_1_C"/>
</dbReference>
<proteinExistence type="predicted"/>
<dbReference type="Gene3D" id="1.50.10.130">
    <property type="entry name" value="Terpene synthase, N-terminal domain"/>
    <property type="match status" value="1"/>
</dbReference>
<keyword evidence="3" id="KW-0460">Magnesium</keyword>
<evidence type="ECO:0000259" key="6">
    <source>
        <dbReference type="Pfam" id="PF03936"/>
    </source>
</evidence>
<dbReference type="GO" id="GO:0016102">
    <property type="term" value="P:diterpenoid biosynthetic process"/>
    <property type="evidence" value="ECO:0007669"/>
    <property type="project" value="InterPro"/>
</dbReference>
<dbReference type="EMBL" id="JAKUCV010005704">
    <property type="protein sequence ID" value="KAJ4830197.1"/>
    <property type="molecule type" value="Genomic_DNA"/>
</dbReference>
<dbReference type="PANTHER" id="PTHR31225">
    <property type="entry name" value="OS04G0344100 PROTEIN-RELATED"/>
    <property type="match status" value="1"/>
</dbReference>
<evidence type="ECO:0000256" key="4">
    <source>
        <dbReference type="ARBA" id="ARBA00023239"/>
    </source>
</evidence>
<dbReference type="CDD" id="cd00684">
    <property type="entry name" value="Terpene_cyclase_plant_C1"/>
    <property type="match status" value="1"/>
</dbReference>
<evidence type="ECO:0000256" key="1">
    <source>
        <dbReference type="ARBA" id="ARBA00001946"/>
    </source>
</evidence>
<dbReference type="SUPFAM" id="SSF48239">
    <property type="entry name" value="Terpenoid cyclases/Protein prenyltransferases"/>
    <property type="match status" value="1"/>
</dbReference>
<comment type="cofactor">
    <cofactor evidence="1">
        <name>Mg(2+)</name>
        <dbReference type="ChEBI" id="CHEBI:18420"/>
    </cofactor>
</comment>
<organism evidence="7 8">
    <name type="scientific">Turnera subulata</name>
    <dbReference type="NCBI Taxonomy" id="218843"/>
    <lineage>
        <taxon>Eukaryota</taxon>
        <taxon>Viridiplantae</taxon>
        <taxon>Streptophyta</taxon>
        <taxon>Embryophyta</taxon>
        <taxon>Tracheophyta</taxon>
        <taxon>Spermatophyta</taxon>
        <taxon>Magnoliopsida</taxon>
        <taxon>eudicotyledons</taxon>
        <taxon>Gunneridae</taxon>
        <taxon>Pentapetalae</taxon>
        <taxon>rosids</taxon>
        <taxon>fabids</taxon>
        <taxon>Malpighiales</taxon>
        <taxon>Passifloraceae</taxon>
        <taxon>Turnera</taxon>
    </lineage>
</organism>